<keyword evidence="2" id="KW-1185">Reference proteome</keyword>
<dbReference type="EMBL" id="FNYD01000006">
    <property type="protein sequence ID" value="SEJ65114.1"/>
    <property type="molecule type" value="Genomic_DNA"/>
</dbReference>
<organism evidence="1 2">
    <name type="scientific">Cribrihabitans marinus</name>
    <dbReference type="NCBI Taxonomy" id="1227549"/>
    <lineage>
        <taxon>Bacteria</taxon>
        <taxon>Pseudomonadati</taxon>
        <taxon>Pseudomonadota</taxon>
        <taxon>Alphaproteobacteria</taxon>
        <taxon>Rhodobacterales</taxon>
        <taxon>Paracoccaceae</taxon>
        <taxon>Cribrihabitans</taxon>
    </lineage>
</organism>
<dbReference type="AlphaFoldDB" id="A0A1H7AKK6"/>
<protein>
    <recommendedName>
        <fullName evidence="3">DUF1150 family protein</fullName>
    </recommendedName>
</protein>
<dbReference type="OrthoDB" id="7205167at2"/>
<dbReference type="STRING" id="1227549.SAMN05444007_10647"/>
<evidence type="ECO:0000313" key="1">
    <source>
        <dbReference type="EMBL" id="SEJ65114.1"/>
    </source>
</evidence>
<sequence>MHTPFEFQDEGSRIVYVKAVEVSDLPDAVRQQVGDVEQLYAVHDAAGQQLALVADRKLAFVLARQHDYEPVTVH</sequence>
<gene>
    <name evidence="1" type="ORF">SAMN05444007_10647</name>
</gene>
<dbReference type="Proteomes" id="UP000199379">
    <property type="component" value="Unassembled WGS sequence"/>
</dbReference>
<accession>A0A1H7AKK6</accession>
<reference evidence="1 2" key="1">
    <citation type="submission" date="2016-10" db="EMBL/GenBank/DDBJ databases">
        <authorList>
            <person name="de Groot N.N."/>
        </authorList>
    </citation>
    <scope>NUCLEOTIDE SEQUENCE [LARGE SCALE GENOMIC DNA]</scope>
    <source>
        <strain evidence="1 2">DSM 29340</strain>
    </source>
</reference>
<name>A0A1H7AKK6_9RHOB</name>
<proteinExistence type="predicted"/>
<dbReference type="Pfam" id="PF06620">
    <property type="entry name" value="DUF1150"/>
    <property type="match status" value="1"/>
</dbReference>
<dbReference type="InterPro" id="IPR009531">
    <property type="entry name" value="DUF1150"/>
</dbReference>
<dbReference type="RefSeq" id="WP_092366650.1">
    <property type="nucleotide sequence ID" value="NZ_BMGV01000006.1"/>
</dbReference>
<evidence type="ECO:0000313" key="2">
    <source>
        <dbReference type="Proteomes" id="UP000199379"/>
    </source>
</evidence>
<evidence type="ECO:0008006" key="3">
    <source>
        <dbReference type="Google" id="ProtNLM"/>
    </source>
</evidence>